<accession>A0A497ZFD8</accession>
<evidence type="ECO:0000256" key="1">
    <source>
        <dbReference type="SAM" id="Phobius"/>
    </source>
</evidence>
<keyword evidence="3" id="KW-1185">Reference proteome</keyword>
<organism evidence="2 3">
    <name type="scientific">Ruegeria conchae</name>
    <dbReference type="NCBI Taxonomy" id="981384"/>
    <lineage>
        <taxon>Bacteria</taxon>
        <taxon>Pseudomonadati</taxon>
        <taxon>Pseudomonadota</taxon>
        <taxon>Alphaproteobacteria</taxon>
        <taxon>Rhodobacterales</taxon>
        <taxon>Roseobacteraceae</taxon>
        <taxon>Ruegeria</taxon>
    </lineage>
</organism>
<name>A0A497ZFD8_9RHOB</name>
<dbReference type="RefSeq" id="WP_010441329.1">
    <property type="nucleotide sequence ID" value="NZ_AEYW01000012.1"/>
</dbReference>
<dbReference type="STRING" id="981384.GCA_000192475_02150"/>
<dbReference type="Proteomes" id="UP000271700">
    <property type="component" value="Unassembled WGS sequence"/>
</dbReference>
<comment type="caution">
    <text evidence="2">The sequence shown here is derived from an EMBL/GenBank/DDBJ whole genome shotgun (WGS) entry which is preliminary data.</text>
</comment>
<feature type="transmembrane region" description="Helical" evidence="1">
    <location>
        <begin position="6"/>
        <end position="24"/>
    </location>
</feature>
<dbReference type="EMBL" id="RCCT01000003">
    <property type="protein sequence ID" value="RLK07430.1"/>
    <property type="molecule type" value="Genomic_DNA"/>
</dbReference>
<keyword evidence="1" id="KW-0812">Transmembrane</keyword>
<evidence type="ECO:0000313" key="3">
    <source>
        <dbReference type="Proteomes" id="UP000271700"/>
    </source>
</evidence>
<proteinExistence type="predicted"/>
<keyword evidence="1" id="KW-1133">Transmembrane helix</keyword>
<sequence>MPRNELLAFLFGLFWGAVAVFWYMKDRPATPYDVCMQYWGQKYYSDGSSTLVAEKHAEPHCEYEKTAFDGDISNG</sequence>
<dbReference type="AlphaFoldDB" id="A0A497ZFD8"/>
<protein>
    <submittedName>
        <fullName evidence="2">Uncharacterized protein</fullName>
    </submittedName>
</protein>
<keyword evidence="1" id="KW-0472">Membrane</keyword>
<evidence type="ECO:0000313" key="2">
    <source>
        <dbReference type="EMBL" id="RLK07430.1"/>
    </source>
</evidence>
<gene>
    <name evidence="2" type="ORF">CLV75_2553</name>
</gene>
<reference evidence="2 3" key="1">
    <citation type="submission" date="2018-10" db="EMBL/GenBank/DDBJ databases">
        <title>Genomic Encyclopedia of Archaeal and Bacterial Type Strains, Phase II (KMG-II): from individual species to whole genera.</title>
        <authorList>
            <person name="Goeker M."/>
        </authorList>
    </citation>
    <scope>NUCLEOTIDE SEQUENCE [LARGE SCALE GENOMIC DNA]</scope>
    <source>
        <strain evidence="2 3">DSM 29317</strain>
    </source>
</reference>